<reference evidence="1 2" key="1">
    <citation type="submission" date="2014-04" db="EMBL/GenBank/DDBJ databases">
        <title>Evolutionary Origins and Diversification of the Mycorrhizal Mutualists.</title>
        <authorList>
            <consortium name="DOE Joint Genome Institute"/>
            <consortium name="Mycorrhizal Genomics Consortium"/>
            <person name="Kohler A."/>
            <person name="Kuo A."/>
            <person name="Nagy L.G."/>
            <person name="Floudas D."/>
            <person name="Copeland A."/>
            <person name="Barry K.W."/>
            <person name="Cichocki N."/>
            <person name="Veneault-Fourrey C."/>
            <person name="LaButti K."/>
            <person name="Lindquist E.A."/>
            <person name="Lipzen A."/>
            <person name="Lundell T."/>
            <person name="Morin E."/>
            <person name="Murat C."/>
            <person name="Riley R."/>
            <person name="Ohm R."/>
            <person name="Sun H."/>
            <person name="Tunlid A."/>
            <person name="Henrissat B."/>
            <person name="Grigoriev I.V."/>
            <person name="Hibbett D.S."/>
            <person name="Martin F."/>
        </authorList>
    </citation>
    <scope>NUCLEOTIDE SEQUENCE [LARGE SCALE GENOMIC DNA]</scope>
    <source>
        <strain evidence="1 2">FD-317 M1</strain>
    </source>
</reference>
<protein>
    <submittedName>
        <fullName evidence="1">Unplaced genomic scaffold GYMLUscaffold_169, whole genome shotgun sequence</fullName>
    </submittedName>
</protein>
<dbReference type="Proteomes" id="UP000053593">
    <property type="component" value="Unassembled WGS sequence"/>
</dbReference>
<organism evidence="1 2">
    <name type="scientific">Collybiopsis luxurians FD-317 M1</name>
    <dbReference type="NCBI Taxonomy" id="944289"/>
    <lineage>
        <taxon>Eukaryota</taxon>
        <taxon>Fungi</taxon>
        <taxon>Dikarya</taxon>
        <taxon>Basidiomycota</taxon>
        <taxon>Agaricomycotina</taxon>
        <taxon>Agaricomycetes</taxon>
        <taxon>Agaricomycetidae</taxon>
        <taxon>Agaricales</taxon>
        <taxon>Marasmiineae</taxon>
        <taxon>Omphalotaceae</taxon>
        <taxon>Collybiopsis</taxon>
        <taxon>Collybiopsis luxurians</taxon>
    </lineage>
</organism>
<name>A0A0D0BXM5_9AGAR</name>
<dbReference type="OrthoDB" id="3261136at2759"/>
<dbReference type="EMBL" id="KN834917">
    <property type="protein sequence ID" value="KIK50227.1"/>
    <property type="molecule type" value="Genomic_DNA"/>
</dbReference>
<sequence length="123" mass="14101">MVLKAGKPTLEAMRTKNEMQLDNVFCLATLQPQILSCDTDLSLRPLLTDHYPIITRVNLQVDLSPECPRRNWRKMEWDSFLAKLLLKLKDLGKPIEIQSKDNFNARLKALDNAILEIIDAVVL</sequence>
<dbReference type="HOGENOM" id="CLU_115679_0_0_1"/>
<keyword evidence="2" id="KW-1185">Reference proteome</keyword>
<dbReference type="AlphaFoldDB" id="A0A0D0BXM5"/>
<gene>
    <name evidence="1" type="ORF">GYMLUDRAFT_183090</name>
</gene>
<evidence type="ECO:0000313" key="2">
    <source>
        <dbReference type="Proteomes" id="UP000053593"/>
    </source>
</evidence>
<evidence type="ECO:0000313" key="1">
    <source>
        <dbReference type="EMBL" id="KIK50227.1"/>
    </source>
</evidence>
<accession>A0A0D0BXM5</accession>
<proteinExistence type="predicted"/>